<feature type="domain" description="Peptidase C83" evidence="5">
    <location>
        <begin position="1"/>
        <end position="211"/>
    </location>
</feature>
<evidence type="ECO:0000256" key="3">
    <source>
        <dbReference type="ARBA" id="ARBA00022679"/>
    </source>
</evidence>
<dbReference type="eggNOG" id="KOG0632">
    <property type="taxonomic scope" value="Eukaryota"/>
</dbReference>
<evidence type="ECO:0000256" key="4">
    <source>
        <dbReference type="ARBA" id="ARBA00022723"/>
    </source>
</evidence>
<evidence type="ECO:0000259" key="5">
    <source>
        <dbReference type="PROSITE" id="PS51443"/>
    </source>
</evidence>
<evidence type="ECO:0000256" key="2">
    <source>
        <dbReference type="ARBA" id="ARBA00022539"/>
    </source>
</evidence>
<dbReference type="KEGG" id="ehx:EMIHUDRAFT_43058"/>
<dbReference type="GeneID" id="17280261"/>
<name>A0A0D3KGV6_EMIH1</name>
<keyword evidence="2" id="KW-0104">Cadmium</keyword>
<sequence>SFHRRVLPPSGIAFASTRGRELFAEALAAGTLHCFFKLIEQFCTQAEPAYCGLGTLVMVLNALDIDPGRTWKGPWRWFHEGMLDCCEPLEDIRRRGITFDKLACLARCNGAAVRSVCSGDNAACCGGSSGRVHRFLVVSYSRREFGQTGDGHFSPVGGYHAGSDSVLLLDVARFKYPPHWVGLRALWRALCRTDPDTGKTRGYLLLSARKPGAP</sequence>
<dbReference type="InterPro" id="IPR007719">
    <property type="entry name" value="PCS_N"/>
</dbReference>
<reference evidence="7" key="1">
    <citation type="journal article" date="2013" name="Nature">
        <title>Pan genome of the phytoplankton Emiliania underpins its global distribution.</title>
        <authorList>
            <person name="Read B.A."/>
            <person name="Kegel J."/>
            <person name="Klute M.J."/>
            <person name="Kuo A."/>
            <person name="Lefebvre S.C."/>
            <person name="Maumus F."/>
            <person name="Mayer C."/>
            <person name="Miller J."/>
            <person name="Monier A."/>
            <person name="Salamov A."/>
            <person name="Young J."/>
            <person name="Aguilar M."/>
            <person name="Claverie J.M."/>
            <person name="Frickenhaus S."/>
            <person name="Gonzalez K."/>
            <person name="Herman E.K."/>
            <person name="Lin Y.C."/>
            <person name="Napier J."/>
            <person name="Ogata H."/>
            <person name="Sarno A.F."/>
            <person name="Shmutz J."/>
            <person name="Schroeder D."/>
            <person name="de Vargas C."/>
            <person name="Verret F."/>
            <person name="von Dassow P."/>
            <person name="Valentin K."/>
            <person name="Van de Peer Y."/>
            <person name="Wheeler G."/>
            <person name="Dacks J.B."/>
            <person name="Delwiche C.F."/>
            <person name="Dyhrman S.T."/>
            <person name="Glockner G."/>
            <person name="John U."/>
            <person name="Richards T."/>
            <person name="Worden A.Z."/>
            <person name="Zhang X."/>
            <person name="Grigoriev I.V."/>
            <person name="Allen A.E."/>
            <person name="Bidle K."/>
            <person name="Borodovsky M."/>
            <person name="Bowler C."/>
            <person name="Brownlee C."/>
            <person name="Cock J.M."/>
            <person name="Elias M."/>
            <person name="Gladyshev V.N."/>
            <person name="Groth M."/>
            <person name="Guda C."/>
            <person name="Hadaegh A."/>
            <person name="Iglesias-Rodriguez M.D."/>
            <person name="Jenkins J."/>
            <person name="Jones B.M."/>
            <person name="Lawson T."/>
            <person name="Leese F."/>
            <person name="Lindquist E."/>
            <person name="Lobanov A."/>
            <person name="Lomsadze A."/>
            <person name="Malik S.B."/>
            <person name="Marsh M.E."/>
            <person name="Mackinder L."/>
            <person name="Mock T."/>
            <person name="Mueller-Roeber B."/>
            <person name="Pagarete A."/>
            <person name="Parker M."/>
            <person name="Probert I."/>
            <person name="Quesneville H."/>
            <person name="Raines C."/>
            <person name="Rensing S.A."/>
            <person name="Riano-Pachon D.M."/>
            <person name="Richier S."/>
            <person name="Rokitta S."/>
            <person name="Shiraiwa Y."/>
            <person name="Soanes D.M."/>
            <person name="van der Giezen M."/>
            <person name="Wahlund T.M."/>
            <person name="Williams B."/>
            <person name="Wilson W."/>
            <person name="Wolfe G."/>
            <person name="Wurch L.L."/>
        </authorList>
    </citation>
    <scope>NUCLEOTIDE SEQUENCE</scope>
</reference>
<dbReference type="AlphaFoldDB" id="A0A0D3KGV6"/>
<dbReference type="FunFam" id="3.90.70.30:FF:000001">
    <property type="entry name" value="Glutathione gamma-glutamylcysteinyltransferase 1"/>
    <property type="match status" value="1"/>
</dbReference>
<evidence type="ECO:0000313" key="6">
    <source>
        <dbReference type="EnsemblProtists" id="EOD34991"/>
    </source>
</evidence>
<keyword evidence="7" id="KW-1185">Reference proteome</keyword>
<evidence type="ECO:0000256" key="1">
    <source>
        <dbReference type="ARBA" id="ARBA00012468"/>
    </source>
</evidence>
<dbReference type="HOGENOM" id="CLU_037385_0_0_1"/>
<dbReference type="InterPro" id="IPR038156">
    <property type="entry name" value="PCS_N_sf"/>
</dbReference>
<dbReference type="GO" id="GO:0098849">
    <property type="term" value="P:cellular detoxification of cadmium ion"/>
    <property type="evidence" value="ECO:0007669"/>
    <property type="project" value="TreeGrafter"/>
</dbReference>
<accession>A0A0D3KGV6</accession>
<dbReference type="GO" id="GO:0046938">
    <property type="term" value="P:phytochelatin biosynthetic process"/>
    <property type="evidence" value="ECO:0007669"/>
    <property type="project" value="InterPro"/>
</dbReference>
<dbReference type="EnsemblProtists" id="EOD34991">
    <property type="protein sequence ID" value="EOD34991"/>
    <property type="gene ID" value="EMIHUDRAFT_43058"/>
</dbReference>
<dbReference type="Pfam" id="PF05023">
    <property type="entry name" value="Phytochelatin"/>
    <property type="match status" value="1"/>
</dbReference>
<dbReference type="InterPro" id="IPR040409">
    <property type="entry name" value="PCS-like"/>
</dbReference>
<dbReference type="PaxDb" id="2903-EOD34991"/>
<keyword evidence="3" id="KW-0808">Transferase</keyword>
<dbReference type="PROSITE" id="PS51443">
    <property type="entry name" value="PCS"/>
    <property type="match status" value="1"/>
</dbReference>
<dbReference type="GO" id="GO:0010273">
    <property type="term" value="P:detoxification of copper ion"/>
    <property type="evidence" value="ECO:0007669"/>
    <property type="project" value="TreeGrafter"/>
</dbReference>
<dbReference type="Gene3D" id="3.90.70.30">
    <property type="entry name" value="Phytochelatin synthase, N-terminal domain"/>
    <property type="match status" value="1"/>
</dbReference>
<dbReference type="STRING" id="2903.R1FHK4"/>
<evidence type="ECO:0000313" key="7">
    <source>
        <dbReference type="Proteomes" id="UP000013827"/>
    </source>
</evidence>
<keyword evidence="4" id="KW-0479">Metal-binding</keyword>
<dbReference type="PANTHER" id="PTHR33447">
    <property type="entry name" value="GLUTATHIONE GAMMA-GLUTAMYLCYSTEINYLTRANSFERASE"/>
    <property type="match status" value="1"/>
</dbReference>
<reference evidence="6" key="2">
    <citation type="submission" date="2024-10" db="UniProtKB">
        <authorList>
            <consortium name="EnsemblProtists"/>
        </authorList>
    </citation>
    <scope>IDENTIFICATION</scope>
</reference>
<dbReference type="RefSeq" id="XP_005787420.1">
    <property type="nucleotide sequence ID" value="XM_005787363.1"/>
</dbReference>
<dbReference type="Proteomes" id="UP000013827">
    <property type="component" value="Unassembled WGS sequence"/>
</dbReference>
<dbReference type="SUPFAM" id="SSF54001">
    <property type="entry name" value="Cysteine proteinases"/>
    <property type="match status" value="1"/>
</dbReference>
<organism evidence="6 7">
    <name type="scientific">Emiliania huxleyi (strain CCMP1516)</name>
    <dbReference type="NCBI Taxonomy" id="280463"/>
    <lineage>
        <taxon>Eukaryota</taxon>
        <taxon>Haptista</taxon>
        <taxon>Haptophyta</taxon>
        <taxon>Prymnesiophyceae</taxon>
        <taxon>Isochrysidales</taxon>
        <taxon>Noelaerhabdaceae</taxon>
        <taxon>Emiliania</taxon>
    </lineage>
</organism>
<dbReference type="GO" id="GO:0016756">
    <property type="term" value="F:glutathione gamma-glutamylcysteinyltransferase activity"/>
    <property type="evidence" value="ECO:0007669"/>
    <property type="project" value="UniProtKB-EC"/>
</dbReference>
<dbReference type="GO" id="GO:0046872">
    <property type="term" value="F:metal ion binding"/>
    <property type="evidence" value="ECO:0007669"/>
    <property type="project" value="UniProtKB-KW"/>
</dbReference>
<proteinExistence type="predicted"/>
<dbReference type="InterPro" id="IPR038765">
    <property type="entry name" value="Papain-like_cys_pep_sf"/>
</dbReference>
<dbReference type="EC" id="2.3.2.15" evidence="1"/>
<dbReference type="PANTHER" id="PTHR33447:SF2">
    <property type="entry name" value="GLUTATHIONE GAMMA-GLUTAMYLCYSTEINYLTRANSFERASE"/>
    <property type="match status" value="1"/>
</dbReference>
<protein>
    <recommendedName>
        <fullName evidence="1">glutathione gamma-glutamylcysteinyltransferase</fullName>
        <ecNumber evidence="1">2.3.2.15</ecNumber>
    </recommendedName>
</protein>